<evidence type="ECO:0000313" key="3">
    <source>
        <dbReference type="Proteomes" id="UP000310158"/>
    </source>
</evidence>
<keyword evidence="3" id="KW-1185">Reference proteome</keyword>
<reference evidence="2 3" key="1">
    <citation type="submission" date="2019-02" db="EMBL/GenBank/DDBJ databases">
        <title>Genome sequencing of the rare red list fungi Bondarzewia mesenterica.</title>
        <authorList>
            <person name="Buettner E."/>
            <person name="Kellner H."/>
        </authorList>
    </citation>
    <scope>NUCLEOTIDE SEQUENCE [LARGE SCALE GENOMIC DNA]</scope>
    <source>
        <strain evidence="2 3">DSM 108281</strain>
    </source>
</reference>
<feature type="region of interest" description="Disordered" evidence="1">
    <location>
        <begin position="96"/>
        <end position="115"/>
    </location>
</feature>
<accession>A0A4S4LB38</accession>
<evidence type="ECO:0000256" key="1">
    <source>
        <dbReference type="SAM" id="MobiDB-lite"/>
    </source>
</evidence>
<evidence type="ECO:0000313" key="2">
    <source>
        <dbReference type="EMBL" id="THH06870.1"/>
    </source>
</evidence>
<gene>
    <name evidence="2" type="ORF">EW146_g9481</name>
</gene>
<name>A0A4S4LB38_9AGAM</name>
<dbReference type="AlphaFoldDB" id="A0A4S4LB38"/>
<proteinExistence type="predicted"/>
<feature type="non-terminal residue" evidence="2">
    <location>
        <position position="115"/>
    </location>
</feature>
<dbReference type="Proteomes" id="UP000310158">
    <property type="component" value="Unassembled WGS sequence"/>
</dbReference>
<comment type="caution">
    <text evidence="2">The sequence shown here is derived from an EMBL/GenBank/DDBJ whole genome shotgun (WGS) entry which is preliminary data.</text>
</comment>
<sequence>MFRARETIPYSGIVTGSAGRLGAVADAPRRVPERRCTAFCGGVIGEIGDSPLLNSHHHLARCRAVVGLEQVSSISAPLNLDKEFVAACLAISKQVGNQSPVSPTSFGKFSLSSSD</sequence>
<protein>
    <submittedName>
        <fullName evidence="2">Uncharacterized protein</fullName>
    </submittedName>
</protein>
<dbReference type="EMBL" id="SGPL01000834">
    <property type="protein sequence ID" value="THH06870.1"/>
    <property type="molecule type" value="Genomic_DNA"/>
</dbReference>
<organism evidence="2 3">
    <name type="scientific">Bondarzewia mesenterica</name>
    <dbReference type="NCBI Taxonomy" id="1095465"/>
    <lineage>
        <taxon>Eukaryota</taxon>
        <taxon>Fungi</taxon>
        <taxon>Dikarya</taxon>
        <taxon>Basidiomycota</taxon>
        <taxon>Agaricomycotina</taxon>
        <taxon>Agaricomycetes</taxon>
        <taxon>Russulales</taxon>
        <taxon>Bondarzewiaceae</taxon>
        <taxon>Bondarzewia</taxon>
    </lineage>
</organism>